<feature type="transmembrane region" description="Helical" evidence="8">
    <location>
        <begin position="18"/>
        <end position="38"/>
    </location>
</feature>
<dbReference type="GO" id="GO:0030322">
    <property type="term" value="P:stabilization of membrane potential"/>
    <property type="evidence" value="ECO:0007669"/>
    <property type="project" value="TreeGrafter"/>
</dbReference>
<reference evidence="10 11" key="2">
    <citation type="submission" date="2018-11" db="EMBL/GenBank/DDBJ databases">
        <authorList>
            <consortium name="Pathogen Informatics"/>
        </authorList>
    </citation>
    <scope>NUCLEOTIDE SEQUENCE [LARGE SCALE GENOMIC DNA]</scope>
    <source>
        <strain evidence="10 11">MHpl1</strain>
    </source>
</reference>
<evidence type="ECO:0000256" key="5">
    <source>
        <dbReference type="ARBA" id="ARBA00023065"/>
    </source>
</evidence>
<keyword evidence="3 8" id="KW-0812">Transmembrane</keyword>
<evidence type="ECO:0000313" key="11">
    <source>
        <dbReference type="Proteomes" id="UP000268014"/>
    </source>
</evidence>
<dbReference type="GO" id="GO:0015271">
    <property type="term" value="F:outward rectifier potassium channel activity"/>
    <property type="evidence" value="ECO:0007669"/>
    <property type="project" value="TreeGrafter"/>
</dbReference>
<dbReference type="WBParaSite" id="HPLM_0000480601-mRNA-1">
    <property type="protein sequence ID" value="HPLM_0000480601-mRNA-1"/>
    <property type="gene ID" value="HPLM_0000480601"/>
</dbReference>
<comment type="subcellular location">
    <subcellularLocation>
        <location evidence="1">Membrane</location>
        <topology evidence="1">Multi-pass membrane protein</topology>
    </subcellularLocation>
</comment>
<dbReference type="GO" id="GO:0022841">
    <property type="term" value="F:potassium ion leak channel activity"/>
    <property type="evidence" value="ECO:0007669"/>
    <property type="project" value="TreeGrafter"/>
</dbReference>
<evidence type="ECO:0000256" key="4">
    <source>
        <dbReference type="ARBA" id="ARBA00022989"/>
    </source>
</evidence>
<dbReference type="EMBL" id="UZAF01016253">
    <property type="protein sequence ID" value="VDO24042.1"/>
    <property type="molecule type" value="Genomic_DNA"/>
</dbReference>
<dbReference type="AlphaFoldDB" id="A0A0N4W4I7"/>
<keyword evidence="5" id="KW-0406">Ion transport</keyword>
<dbReference type="InterPro" id="IPR003280">
    <property type="entry name" value="2pore_dom_K_chnl"/>
</dbReference>
<reference evidence="12" key="1">
    <citation type="submission" date="2017-02" db="UniProtKB">
        <authorList>
            <consortium name="WormBaseParasite"/>
        </authorList>
    </citation>
    <scope>IDENTIFICATION</scope>
</reference>
<keyword evidence="4 8" id="KW-1133">Transmembrane helix</keyword>
<keyword evidence="6 8" id="KW-0472">Membrane</keyword>
<gene>
    <name evidence="10" type="ORF">HPLM_LOCUS4798</name>
</gene>
<dbReference type="PANTHER" id="PTHR11003">
    <property type="entry name" value="POTASSIUM CHANNEL, SUBFAMILY K"/>
    <property type="match status" value="1"/>
</dbReference>
<dbReference type="Proteomes" id="UP000268014">
    <property type="component" value="Unassembled WGS sequence"/>
</dbReference>
<accession>A0A0N4W4I7</accession>
<evidence type="ECO:0000313" key="10">
    <source>
        <dbReference type="EMBL" id="VDO24042.1"/>
    </source>
</evidence>
<organism evidence="12">
    <name type="scientific">Haemonchus placei</name>
    <name type="common">Barber's pole worm</name>
    <dbReference type="NCBI Taxonomy" id="6290"/>
    <lineage>
        <taxon>Eukaryota</taxon>
        <taxon>Metazoa</taxon>
        <taxon>Ecdysozoa</taxon>
        <taxon>Nematoda</taxon>
        <taxon>Chromadorea</taxon>
        <taxon>Rhabditida</taxon>
        <taxon>Rhabditina</taxon>
        <taxon>Rhabditomorpha</taxon>
        <taxon>Strongyloidea</taxon>
        <taxon>Trichostrongylidae</taxon>
        <taxon>Haemonchus</taxon>
    </lineage>
</organism>
<feature type="domain" description="Potassium channel" evidence="9">
    <location>
        <begin position="6"/>
        <end position="43"/>
    </location>
</feature>
<dbReference type="InterPro" id="IPR013099">
    <property type="entry name" value="K_chnl_dom"/>
</dbReference>
<evidence type="ECO:0000256" key="1">
    <source>
        <dbReference type="ARBA" id="ARBA00004141"/>
    </source>
</evidence>
<evidence type="ECO:0000256" key="3">
    <source>
        <dbReference type="ARBA" id="ARBA00022692"/>
    </source>
</evidence>
<keyword evidence="7" id="KW-0407">Ion channel</keyword>
<name>A0A0N4W4I7_HAEPC</name>
<dbReference type="PANTHER" id="PTHR11003:SF322">
    <property type="entry name" value="POTASSIUM CHANNEL DOMAIN-CONTAINING PROTEIN"/>
    <property type="match status" value="1"/>
</dbReference>
<dbReference type="OrthoDB" id="5836902at2759"/>
<proteinExistence type="predicted"/>
<dbReference type="GO" id="GO:0005886">
    <property type="term" value="C:plasma membrane"/>
    <property type="evidence" value="ECO:0007669"/>
    <property type="project" value="TreeGrafter"/>
</dbReference>
<dbReference type="SUPFAM" id="SSF81324">
    <property type="entry name" value="Voltage-gated potassium channels"/>
    <property type="match status" value="1"/>
</dbReference>
<keyword evidence="2" id="KW-0813">Transport</keyword>
<evidence type="ECO:0000259" key="9">
    <source>
        <dbReference type="Pfam" id="PF07885"/>
    </source>
</evidence>
<evidence type="ECO:0000256" key="7">
    <source>
        <dbReference type="ARBA" id="ARBA00023303"/>
    </source>
</evidence>
<protein>
    <submittedName>
        <fullName evidence="12">Ion_trans_2 domain-containing protein</fullName>
    </submittedName>
</protein>
<evidence type="ECO:0000256" key="2">
    <source>
        <dbReference type="ARBA" id="ARBA00022448"/>
    </source>
</evidence>
<keyword evidence="11" id="KW-1185">Reference proteome</keyword>
<evidence type="ECO:0000256" key="8">
    <source>
        <dbReference type="SAM" id="Phobius"/>
    </source>
</evidence>
<evidence type="ECO:0000256" key="6">
    <source>
        <dbReference type="ARBA" id="ARBA00023136"/>
    </source>
</evidence>
<dbReference type="Gene3D" id="1.10.287.70">
    <property type="match status" value="1"/>
</dbReference>
<sequence>MHGESYDHVTPTTDPGRIFTVFFGLIGIPLMFITAADIGKFLSEIVIRTYAKLLQFWHFVSTIVELLQTNLCDGDVDSMDSLVTKTATDMREFSVVDATPERDVWEKVGLLTKSVDSHQATV</sequence>
<dbReference type="Pfam" id="PF07885">
    <property type="entry name" value="Ion_trans_2"/>
    <property type="match status" value="1"/>
</dbReference>
<evidence type="ECO:0000313" key="12">
    <source>
        <dbReference type="WBParaSite" id="HPLM_0000480601-mRNA-1"/>
    </source>
</evidence>